<dbReference type="InterPro" id="IPR025331">
    <property type="entry name" value="TNT"/>
</dbReference>
<proteinExistence type="predicted"/>
<keyword evidence="1" id="KW-0732">Signal</keyword>
<keyword evidence="4" id="KW-1185">Reference proteome</keyword>
<dbReference type="OrthoDB" id="2923349at2759"/>
<dbReference type="RefSeq" id="XP_041539973.1">
    <property type="nucleotide sequence ID" value="XM_041685939.1"/>
</dbReference>
<feature type="chain" id="PRO_5031459750" description="TNT domain-containing protein" evidence="1">
    <location>
        <begin position="21"/>
        <end position="263"/>
    </location>
</feature>
<dbReference type="GeneID" id="64957532"/>
<dbReference type="GO" id="GO:0050135">
    <property type="term" value="F:NADP+ nucleosidase activity"/>
    <property type="evidence" value="ECO:0007669"/>
    <property type="project" value="InterPro"/>
</dbReference>
<dbReference type="KEGG" id="aluc:AKAW2_21147A"/>
<evidence type="ECO:0000313" key="4">
    <source>
        <dbReference type="Proteomes" id="UP000661280"/>
    </source>
</evidence>
<dbReference type="EMBL" id="AP024426">
    <property type="protein sequence ID" value="BCR96207.1"/>
    <property type="molecule type" value="Genomic_DNA"/>
</dbReference>
<evidence type="ECO:0000313" key="3">
    <source>
        <dbReference type="EMBL" id="BCR96207.1"/>
    </source>
</evidence>
<dbReference type="Proteomes" id="UP000661280">
    <property type="component" value="Chromosome 2"/>
</dbReference>
<reference evidence="3" key="1">
    <citation type="submission" date="2021-01" db="EMBL/GenBank/DDBJ databases">
        <authorList>
            <consortium name="Aspergillus luchuensis mut. kawachii IFO 4304 genome sequencing consortium"/>
            <person name="Kazuki M."/>
            <person name="Futagami T."/>
        </authorList>
    </citation>
    <scope>NUCLEOTIDE SEQUENCE</scope>
    <source>
        <strain evidence="3">IFO 4308</strain>
    </source>
</reference>
<evidence type="ECO:0000256" key="1">
    <source>
        <dbReference type="SAM" id="SignalP"/>
    </source>
</evidence>
<name>A0A7R7W4G2_ASPKA</name>
<dbReference type="PANTHER" id="PTHR42059">
    <property type="entry name" value="TNT DOMAIN-CONTAINING PROTEIN"/>
    <property type="match status" value="1"/>
</dbReference>
<feature type="domain" description="TNT" evidence="2">
    <location>
        <begin position="130"/>
        <end position="219"/>
    </location>
</feature>
<gene>
    <name evidence="3" type="ORF">AKAW2_21147A</name>
</gene>
<dbReference type="AlphaFoldDB" id="A0A7R7W4G2"/>
<dbReference type="InterPro" id="IPR053024">
    <property type="entry name" value="Fungal_surface_NADase"/>
</dbReference>
<accession>A0A7R7W4G2</accession>
<dbReference type="PANTHER" id="PTHR42059:SF1">
    <property type="entry name" value="TNT DOMAIN-CONTAINING PROTEIN"/>
    <property type="match status" value="1"/>
</dbReference>
<organism evidence="3 4">
    <name type="scientific">Aspergillus kawachii</name>
    <name type="common">White koji mold</name>
    <name type="synonym">Aspergillus awamori var. kawachi</name>
    <dbReference type="NCBI Taxonomy" id="1069201"/>
    <lineage>
        <taxon>Eukaryota</taxon>
        <taxon>Fungi</taxon>
        <taxon>Dikarya</taxon>
        <taxon>Ascomycota</taxon>
        <taxon>Pezizomycotina</taxon>
        <taxon>Eurotiomycetes</taxon>
        <taxon>Eurotiomycetidae</taxon>
        <taxon>Eurotiales</taxon>
        <taxon>Aspergillaceae</taxon>
        <taxon>Aspergillus</taxon>
        <taxon>Aspergillus subgen. Circumdati</taxon>
    </lineage>
</organism>
<feature type="signal peptide" evidence="1">
    <location>
        <begin position="1"/>
        <end position="20"/>
    </location>
</feature>
<sequence>MVLLSRALLALPLLGSLALADVVSQIQESAIPEKCGQNFCDGIQPIKGDPVQDKFFCKDCLCQNKWLGPKVIDTSGNWTEIFKGWEPFGGLCPRKWLNKWAKWDVKPWQDPKYPDHDGFKAGSLPGGPRVGSCVDRFGSPYGGFLAPLGTKYSARAIPPRNLNKYPDSPQFDYYVYKVNKPFIAQQGEIAPWFEQPGGGIQWVVFPDMKDGLKYLVGNETIVPVNVEDCHEDGVVEWDEGANAPSLEAWESLEPAQGDPMFYH</sequence>
<protein>
    <recommendedName>
        <fullName evidence="2">TNT domain-containing protein</fullName>
    </recommendedName>
</protein>
<evidence type="ECO:0000259" key="2">
    <source>
        <dbReference type="Pfam" id="PF14021"/>
    </source>
</evidence>
<reference evidence="3" key="2">
    <citation type="submission" date="2021-02" db="EMBL/GenBank/DDBJ databases">
        <title>Aspergillus luchuensis mut. kawachii IFO 4304 genome sequence.</title>
        <authorList>
            <person name="Mori K."/>
            <person name="Kadooka C."/>
            <person name="Goto M."/>
            <person name="Futagami T."/>
        </authorList>
    </citation>
    <scope>NUCLEOTIDE SEQUENCE</scope>
    <source>
        <strain evidence="3">IFO 4308</strain>
    </source>
</reference>
<dbReference type="Pfam" id="PF14021">
    <property type="entry name" value="TNT"/>
    <property type="match status" value="1"/>
</dbReference>